<proteinExistence type="predicted"/>
<evidence type="ECO:0008006" key="4">
    <source>
        <dbReference type="Google" id="ProtNLM"/>
    </source>
</evidence>
<keyword evidence="1" id="KW-0732">Signal</keyword>
<protein>
    <recommendedName>
        <fullName evidence="4">Galectin</fullName>
    </recommendedName>
</protein>
<evidence type="ECO:0000313" key="3">
    <source>
        <dbReference type="Proteomes" id="UP000605970"/>
    </source>
</evidence>
<evidence type="ECO:0000256" key="1">
    <source>
        <dbReference type="SAM" id="SignalP"/>
    </source>
</evidence>
<evidence type="ECO:0000313" key="2">
    <source>
        <dbReference type="EMBL" id="KAF7637642.1"/>
    </source>
</evidence>
<comment type="caution">
    <text evidence="2">The sequence shown here is derived from an EMBL/GenBank/DDBJ whole genome shotgun (WGS) entry which is preliminary data.</text>
</comment>
<sequence>MLKFLIILIKLLNLIYCFDYFIFNGVITPSEDENGNYIKWNVRINCDECVKDGNIQQINIFNLNKEDNVKFKFNLVPSINKVIINKLNITITSLFPINGQKRSNNWLLNNPNFNNLYRFQFGHFNQINEEKGLYLKLKFNYSLEPNNLLIIDNQIKMHYILRIFKKNNKKIELAKKILTEDEWKGKTIIDIKLNNLLIFNYLKCSKKYSMFIIIKSVN</sequence>
<keyword evidence="3" id="KW-1185">Reference proteome</keyword>
<dbReference type="EMBL" id="JABEBT010000018">
    <property type="protein sequence ID" value="KAF7637642.1"/>
    <property type="molecule type" value="Genomic_DNA"/>
</dbReference>
<accession>A0A8S9ZXG8</accession>
<name>A0A8S9ZXG8_9BILA</name>
<dbReference type="Proteomes" id="UP000605970">
    <property type="component" value="Unassembled WGS sequence"/>
</dbReference>
<organism evidence="2 3">
    <name type="scientific">Meloidogyne graminicola</name>
    <dbReference type="NCBI Taxonomy" id="189291"/>
    <lineage>
        <taxon>Eukaryota</taxon>
        <taxon>Metazoa</taxon>
        <taxon>Ecdysozoa</taxon>
        <taxon>Nematoda</taxon>
        <taxon>Chromadorea</taxon>
        <taxon>Rhabditida</taxon>
        <taxon>Tylenchina</taxon>
        <taxon>Tylenchomorpha</taxon>
        <taxon>Tylenchoidea</taxon>
        <taxon>Meloidogynidae</taxon>
        <taxon>Meloidogyninae</taxon>
        <taxon>Meloidogyne</taxon>
    </lineage>
</organism>
<dbReference type="AlphaFoldDB" id="A0A8S9ZXG8"/>
<reference evidence="2" key="1">
    <citation type="journal article" date="2020" name="Ecol. Evol.">
        <title>Genome structure and content of the rice root-knot nematode (Meloidogyne graminicola).</title>
        <authorList>
            <person name="Phan N.T."/>
            <person name="Danchin E.G.J."/>
            <person name="Klopp C."/>
            <person name="Perfus-Barbeoch L."/>
            <person name="Kozlowski D.K."/>
            <person name="Koutsovoulos G.D."/>
            <person name="Lopez-Roques C."/>
            <person name="Bouchez O."/>
            <person name="Zahm M."/>
            <person name="Besnard G."/>
            <person name="Bellafiore S."/>
        </authorList>
    </citation>
    <scope>NUCLEOTIDE SEQUENCE</scope>
    <source>
        <strain evidence="2">VN-18</strain>
    </source>
</reference>
<feature type="signal peptide" evidence="1">
    <location>
        <begin position="1"/>
        <end position="17"/>
    </location>
</feature>
<dbReference type="OrthoDB" id="10542249at2759"/>
<gene>
    <name evidence="2" type="ORF">Mgra_00002899</name>
</gene>
<feature type="chain" id="PRO_5035890915" description="Galectin" evidence="1">
    <location>
        <begin position="18"/>
        <end position="218"/>
    </location>
</feature>